<dbReference type="STRING" id="1403316.PRV_03045"/>
<evidence type="ECO:0000313" key="5">
    <source>
        <dbReference type="Proteomes" id="UP000017119"/>
    </source>
</evidence>
<sequence>MLKFKKWRKELLFFILSAFGAGSSSLVASNKGGGFGSLRFQSINDKNVNNFIYSVGENSPSNGQVDQNGAITPENLLKNLSLYSSSIPLLIEGFAIQTAKQIFNKTLFQGTTFNKKIQDILETNLKEKKEKIDKWIENWQNNSKRIKKRWIQDDRWYLSALKNYLLSKIDEKSILDYFEIKDHLMKEKKVKVKEISNEKFIPLLPFFMKAWIQRHKAGFYVHKNIPYSQEFTEKMKKKYQEKYKDIISLPQKPNYYFPDYAISEKEAENNEFKKSIEDWEKGRNYYSTWSSFSTTNRDEALIKDTKLLWINKNNNSHKNIALNLLSEENKTQQTQQEDSENIYNRNNLHIWYLHRIINSISSIFTGEKNKCNYDHKNSTNNGIIKVSNKLFEIEKNSPMNLFCLEQVGETHPEFLLLKAKENESKQNISQKIIFYRDHSGFNLIYPISLNEIIQQKESKNNETEDKKLQFLKDSNMVNEFKNFIKDNFSQLLLKYRLAIKHKVMYLKSNNSQCCCDEIIKNLLILLQMSKKLLDWNEIWKSYDIRKINNNFLQNISNNDYFKKLGTISPNPPAFLTEQLKKDLKNISELAKPIKEYMNKIQKIFSQELKAEKQTSKIRNKDKYYWSFMKQDDKLQQVSQEKIKSETCIKNEVAEFLFEKISKKKLIKNFLSIPIAFKSSLDWTNKENSFSEISQTSTNGNNEEPKNFIGNKFADYFQNFLKNENLNKKNGQKTPKLIEKLIEIINKELTLSEISEISDTTLFNLLKKAENQENILDNKETQLENIENYLTLINLNNPKKNRLHEKLKVLITSLYLMENSFEKYREWIREIIKKEGFGAYAFSLNWNKFCENKEILDPMESAIIDSFWTPLENISTEKEWSSEKFDSRQCINLVDRYSSTTVKKQLLNNLDMLYVVLLDHWFPNPTKSFLNRKMMGFKGIVSSEMANKLPTRIYEKIGDFLNKEGYIDWKENKKQIDFLTTNRDFYRYINKLENIYPQIKNAFNLPNLDEIKKDLEKAKETEPIEYLNLKTRKELLKKFIEESILKNSANSQQSQTRSRFQGLMKNNEDLNFTKYIFDSEEEDWLNSASYLIQITTKDVNQEEDFLKFANTYLTPEMLLQDVVKQARIGSLQTQAINHFLHRGKWANGQKVDILKSSDVFFEDQFTTFFL</sequence>
<protein>
    <submittedName>
        <fullName evidence="4">Uncharacterized protein</fullName>
    </submittedName>
</protein>
<dbReference type="Pfam" id="PF12506">
    <property type="entry name" value="DUF3713"/>
    <property type="match status" value="1"/>
</dbReference>
<reference evidence="4 5" key="1">
    <citation type="journal article" date="2013" name="Genome Announc.">
        <title>Genome Sequence of Mycoplasma parvum (Formerly Eperythrozoon parvum), a Diminutive Hemoplasma of the Pig.</title>
        <authorList>
            <person name="do Nascimento N.C."/>
            <person name="Dos Santos A.P."/>
            <person name="Chu Y."/>
            <person name="Guimaraes A.M."/>
            <person name="Pagliaro A."/>
            <person name="Messick J.B."/>
        </authorList>
    </citation>
    <scope>NUCLEOTIDE SEQUENCE [LARGE SCALE GENOMIC DNA]</scope>
    <source>
        <strain evidence="4 5">Indiana</strain>
    </source>
</reference>
<evidence type="ECO:0000313" key="4">
    <source>
        <dbReference type="EMBL" id="AGX89334.1"/>
    </source>
</evidence>
<dbReference type="EMBL" id="CP006771">
    <property type="protein sequence ID" value="AGX89334.1"/>
    <property type="molecule type" value="Genomic_DNA"/>
</dbReference>
<keyword evidence="5" id="KW-1185">Reference proteome</keyword>
<dbReference type="InterPro" id="IPR022186">
    <property type="entry name" value="DUF3713"/>
</dbReference>
<keyword evidence="3" id="KW-0732">Signal</keyword>
<dbReference type="HOGENOM" id="CLU_276185_0_0_14"/>
<proteinExistence type="inferred from homology"/>
<accession>U5NGN0</accession>
<comment type="similarity">
    <text evidence="1">Belongs to the MG307/MG309/MG338 family.</text>
</comment>
<keyword evidence="2" id="KW-0175">Coiled coil</keyword>
<feature type="chain" id="PRO_5004663004" evidence="3">
    <location>
        <begin position="29"/>
        <end position="1169"/>
    </location>
</feature>
<evidence type="ECO:0000256" key="2">
    <source>
        <dbReference type="SAM" id="Coils"/>
    </source>
</evidence>
<organism evidence="4 5">
    <name type="scientific">Mycoplasma parvum str. Indiana</name>
    <dbReference type="NCBI Taxonomy" id="1403316"/>
    <lineage>
        <taxon>Bacteria</taxon>
        <taxon>Bacillati</taxon>
        <taxon>Mycoplasmatota</taxon>
        <taxon>Mollicutes</taxon>
        <taxon>Mycoplasmataceae</taxon>
        <taxon>Mycoplasma</taxon>
    </lineage>
</organism>
<feature type="coiled-coil region" evidence="2">
    <location>
        <begin position="761"/>
        <end position="788"/>
    </location>
</feature>
<evidence type="ECO:0000256" key="1">
    <source>
        <dbReference type="ARBA" id="ARBA00010828"/>
    </source>
</evidence>
<gene>
    <name evidence="4" type="ORF">PRV_03045</name>
</gene>
<dbReference type="AlphaFoldDB" id="U5NGN0"/>
<dbReference type="KEGG" id="mpv:PRV_03045"/>
<dbReference type="PATRIC" id="fig|1403316.3.peg.568"/>
<evidence type="ECO:0000256" key="3">
    <source>
        <dbReference type="SAM" id="SignalP"/>
    </source>
</evidence>
<name>U5NGN0_9MOLU</name>
<feature type="signal peptide" evidence="3">
    <location>
        <begin position="1"/>
        <end position="28"/>
    </location>
</feature>
<dbReference type="Proteomes" id="UP000017119">
    <property type="component" value="Chromosome"/>
</dbReference>